<dbReference type="SUPFAM" id="SSF109854">
    <property type="entry name" value="DinB/YfiT-like putative metalloenzymes"/>
    <property type="match status" value="1"/>
</dbReference>
<protein>
    <recommendedName>
        <fullName evidence="3">DinB-like domain-containing protein</fullName>
    </recommendedName>
</protein>
<gene>
    <name evidence="1" type="ORF">OP10G_3449</name>
</gene>
<dbReference type="AlphaFoldDB" id="A0A068NTX3"/>
<name>A0A068NTX3_FIMGI</name>
<dbReference type="STRING" id="661478.OP10G_3449"/>
<evidence type="ECO:0000313" key="1">
    <source>
        <dbReference type="EMBL" id="AIE86817.1"/>
    </source>
</evidence>
<dbReference type="OrthoDB" id="9798830at2"/>
<dbReference type="EMBL" id="CP007139">
    <property type="protein sequence ID" value="AIE86817.1"/>
    <property type="molecule type" value="Genomic_DNA"/>
</dbReference>
<dbReference type="RefSeq" id="WP_144241208.1">
    <property type="nucleotide sequence ID" value="NZ_CP007139.1"/>
</dbReference>
<evidence type="ECO:0000313" key="2">
    <source>
        <dbReference type="Proteomes" id="UP000027982"/>
    </source>
</evidence>
<dbReference type="Proteomes" id="UP000027982">
    <property type="component" value="Chromosome"/>
</dbReference>
<reference evidence="1 2" key="1">
    <citation type="journal article" date="2014" name="PLoS ONE">
        <title>The first complete genome sequence of the class fimbriimonadia in the phylum armatimonadetes.</title>
        <authorList>
            <person name="Hu Z.Y."/>
            <person name="Wang Y.Z."/>
            <person name="Im W.T."/>
            <person name="Wang S.Y."/>
            <person name="Zhao G.P."/>
            <person name="Zheng H.J."/>
            <person name="Quan Z.X."/>
        </authorList>
    </citation>
    <scope>NUCLEOTIDE SEQUENCE [LARGE SCALE GENOMIC DNA]</scope>
    <source>
        <strain evidence="1">Gsoil 348</strain>
    </source>
</reference>
<sequence length="150" mass="16320">MTEAAEALRQIIEGHDFATPAGLLKSIKAETAVAIAPGAPYSIATNVAHAEIWQAAWLCRLRGEPLPKIVMGQDFPEVSAKEWPGVRRAFVDGLVEAHAIASRDPFTHGAKDDVIAIRTLFKIANHGAYHLGQIALLKRLLKQPEFRAPP</sequence>
<dbReference type="InterPro" id="IPR034660">
    <property type="entry name" value="DinB/YfiT-like"/>
</dbReference>
<dbReference type="HOGENOM" id="CLU_1737825_0_0_0"/>
<evidence type="ECO:0008006" key="3">
    <source>
        <dbReference type="Google" id="ProtNLM"/>
    </source>
</evidence>
<accession>A0A068NTX3</accession>
<organism evidence="1 2">
    <name type="scientific">Fimbriimonas ginsengisoli Gsoil 348</name>
    <dbReference type="NCBI Taxonomy" id="661478"/>
    <lineage>
        <taxon>Bacteria</taxon>
        <taxon>Bacillati</taxon>
        <taxon>Armatimonadota</taxon>
        <taxon>Fimbriimonadia</taxon>
        <taxon>Fimbriimonadales</taxon>
        <taxon>Fimbriimonadaceae</taxon>
        <taxon>Fimbriimonas</taxon>
    </lineage>
</organism>
<proteinExistence type="predicted"/>
<keyword evidence="2" id="KW-1185">Reference proteome</keyword>
<dbReference type="Gene3D" id="1.20.120.450">
    <property type="entry name" value="dinb family like domain"/>
    <property type="match status" value="1"/>
</dbReference>
<dbReference type="KEGG" id="fgi:OP10G_3449"/>